<proteinExistence type="evidence at transcript level"/>
<reference evidence="2" key="1">
    <citation type="journal article" date="2015" name="Sci. Rep.">
        <title>Extensible byssus of Pinctada fucata: Ca(2+)-stabilized nanocavities and a thrombospondin-1 protein.</title>
        <authorList>
            <person name="Liu C."/>
            <person name="Li S."/>
            <person name="Huang J."/>
            <person name="Liu Y."/>
            <person name="Jia G."/>
            <person name="Xie L."/>
            <person name="Zhang R."/>
        </authorList>
    </citation>
    <scope>NUCLEOTIDE SEQUENCE</scope>
</reference>
<evidence type="ECO:0000313" key="2">
    <source>
        <dbReference type="EMBL" id="ALK82319.1"/>
    </source>
</evidence>
<dbReference type="EMBL" id="KP737363">
    <property type="protein sequence ID" value="ALK82319.1"/>
    <property type="molecule type" value="mRNA"/>
</dbReference>
<accession>A0A0P0LJN1</accession>
<organism evidence="2">
    <name type="scientific">Pinctada fucata</name>
    <name type="common">Akoya pearl oyster</name>
    <name type="synonym">Pinctada imbricata fucata</name>
    <dbReference type="NCBI Taxonomy" id="50426"/>
    <lineage>
        <taxon>Eukaryota</taxon>
        <taxon>Metazoa</taxon>
        <taxon>Spiralia</taxon>
        <taxon>Lophotrochozoa</taxon>
        <taxon>Mollusca</taxon>
        <taxon>Bivalvia</taxon>
        <taxon>Autobranchia</taxon>
        <taxon>Pteriomorphia</taxon>
        <taxon>Pterioida</taxon>
        <taxon>Pterioidea</taxon>
        <taxon>Pteriidae</taxon>
        <taxon>Pinctada</taxon>
    </lineage>
</organism>
<feature type="region of interest" description="Disordered" evidence="1">
    <location>
        <begin position="80"/>
        <end position="101"/>
    </location>
</feature>
<name>A0A0P0LJN1_PINFU</name>
<sequence>MIREDNDLTLQESTHALVTHALIPTDRFGASAVNPLRDVKPLGPSIHQVRKFNSGVNSQVNSILNDDRRYQAGETREINSGVRSDINGARQGNRKTNMRGDIRNLNNQADIAQRRKKTF</sequence>
<protein>
    <submittedName>
        <fullName evidence="2">PU-F2</fullName>
    </submittedName>
</protein>
<evidence type="ECO:0000256" key="1">
    <source>
        <dbReference type="SAM" id="MobiDB-lite"/>
    </source>
</evidence>
<dbReference type="AlphaFoldDB" id="A0A0P0LJN1"/>